<evidence type="ECO:0000313" key="3">
    <source>
        <dbReference type="EMBL" id="MBO9152227.1"/>
    </source>
</evidence>
<proteinExistence type="inferred from homology"/>
<dbReference type="SUPFAM" id="SSF55961">
    <property type="entry name" value="Bet v1-like"/>
    <property type="match status" value="1"/>
</dbReference>
<reference evidence="4" key="1">
    <citation type="submission" date="2021-03" db="EMBL/GenBank/DDBJ databases">
        <title>Assistant Professor.</title>
        <authorList>
            <person name="Huq M.A."/>
        </authorList>
    </citation>
    <scope>NUCLEOTIDE SEQUENCE [LARGE SCALE GENOMIC DNA]</scope>
    <source>
        <strain evidence="4">MAH-28</strain>
    </source>
</reference>
<dbReference type="InterPro" id="IPR013538">
    <property type="entry name" value="ASHA1/2-like_C"/>
</dbReference>
<dbReference type="RefSeq" id="WP_209145223.1">
    <property type="nucleotide sequence ID" value="NZ_JAGHKP010000002.1"/>
</dbReference>
<keyword evidence="4" id="KW-1185">Reference proteome</keyword>
<evidence type="ECO:0000259" key="2">
    <source>
        <dbReference type="Pfam" id="PF08327"/>
    </source>
</evidence>
<dbReference type="Proteomes" id="UP000679126">
    <property type="component" value="Unassembled WGS sequence"/>
</dbReference>
<dbReference type="EMBL" id="JAGHKP010000002">
    <property type="protein sequence ID" value="MBO9152227.1"/>
    <property type="molecule type" value="Genomic_DNA"/>
</dbReference>
<name>A0ABS3YC17_9BACT</name>
<organism evidence="3 4">
    <name type="scientific">Chitinophaga chungangae</name>
    <dbReference type="NCBI Taxonomy" id="2821488"/>
    <lineage>
        <taxon>Bacteria</taxon>
        <taxon>Pseudomonadati</taxon>
        <taxon>Bacteroidota</taxon>
        <taxon>Chitinophagia</taxon>
        <taxon>Chitinophagales</taxon>
        <taxon>Chitinophagaceae</taxon>
        <taxon>Chitinophaga</taxon>
    </lineage>
</organism>
<feature type="domain" description="Activator of Hsp90 ATPase homologue 1/2-like C-terminal" evidence="2">
    <location>
        <begin position="13"/>
        <end position="136"/>
    </location>
</feature>
<evidence type="ECO:0000313" key="4">
    <source>
        <dbReference type="Proteomes" id="UP000679126"/>
    </source>
</evidence>
<accession>A0ABS3YC17</accession>
<dbReference type="InterPro" id="IPR023393">
    <property type="entry name" value="START-like_dom_sf"/>
</dbReference>
<dbReference type="Pfam" id="PF08327">
    <property type="entry name" value="AHSA1"/>
    <property type="match status" value="1"/>
</dbReference>
<dbReference type="Gene3D" id="3.30.530.20">
    <property type="match status" value="1"/>
</dbReference>
<protein>
    <submittedName>
        <fullName evidence="3">SRPBCC domain-containing protein</fullName>
    </submittedName>
</protein>
<dbReference type="CDD" id="cd07814">
    <property type="entry name" value="SRPBCC_CalC_Aha1-like"/>
    <property type="match status" value="1"/>
</dbReference>
<evidence type="ECO:0000256" key="1">
    <source>
        <dbReference type="ARBA" id="ARBA00006817"/>
    </source>
</evidence>
<sequence>MERAIRHTWFFPHSPERVWEYLTKPELLAQWLMESNFRPEVGHRFQFHTKPIVKFNFDGNIYCQVLELEPNKKLVYSWKGGNGKGEVSLDSLVTWTLAAKNGGTELQLVHSGFKGFRNFMSYIIMNQGWLKIAKRFLKNLNQSAHVPTGA</sequence>
<comment type="caution">
    <text evidence="3">The sequence shown here is derived from an EMBL/GenBank/DDBJ whole genome shotgun (WGS) entry which is preliminary data.</text>
</comment>
<gene>
    <name evidence="3" type="ORF">J7I43_08395</name>
</gene>
<comment type="similarity">
    <text evidence="1">Belongs to the AHA1 family.</text>
</comment>